<evidence type="ECO:0000313" key="2">
    <source>
        <dbReference type="EMBL" id="MEF7616944.1"/>
    </source>
</evidence>
<dbReference type="RefSeq" id="WP_332292573.1">
    <property type="nucleotide sequence ID" value="NZ_JAZIBG010000051.1"/>
</dbReference>
<dbReference type="AlphaFoldDB" id="A0AAW9QCJ3"/>
<organism evidence="2 3">
    <name type="scientific">Aquincola agrisoli</name>
    <dbReference type="NCBI Taxonomy" id="3119538"/>
    <lineage>
        <taxon>Bacteria</taxon>
        <taxon>Pseudomonadati</taxon>
        <taxon>Pseudomonadota</taxon>
        <taxon>Betaproteobacteria</taxon>
        <taxon>Burkholderiales</taxon>
        <taxon>Sphaerotilaceae</taxon>
        <taxon>Aquincola</taxon>
    </lineage>
</organism>
<keyword evidence="1" id="KW-1133">Transmembrane helix</keyword>
<gene>
    <name evidence="2" type="ORF">V4F39_23720</name>
</gene>
<keyword evidence="1" id="KW-0472">Membrane</keyword>
<keyword evidence="3" id="KW-1185">Reference proteome</keyword>
<dbReference type="EMBL" id="JAZIBG010000051">
    <property type="protein sequence ID" value="MEF7616944.1"/>
    <property type="molecule type" value="Genomic_DNA"/>
</dbReference>
<name>A0AAW9QCJ3_9BURK</name>
<dbReference type="Proteomes" id="UP001336250">
    <property type="component" value="Unassembled WGS sequence"/>
</dbReference>
<protein>
    <submittedName>
        <fullName evidence="2">Uncharacterized protein</fullName>
    </submittedName>
</protein>
<accession>A0AAW9QCJ3</accession>
<reference evidence="2 3" key="1">
    <citation type="submission" date="2024-02" db="EMBL/GenBank/DDBJ databases">
        <title>Genome sequence of Aquincola sp. MAHUQ-54.</title>
        <authorList>
            <person name="Huq M.A."/>
        </authorList>
    </citation>
    <scope>NUCLEOTIDE SEQUENCE [LARGE SCALE GENOMIC DNA]</scope>
    <source>
        <strain evidence="2 3">MAHUQ-54</strain>
    </source>
</reference>
<proteinExistence type="predicted"/>
<evidence type="ECO:0000313" key="3">
    <source>
        <dbReference type="Proteomes" id="UP001336250"/>
    </source>
</evidence>
<feature type="transmembrane region" description="Helical" evidence="1">
    <location>
        <begin position="129"/>
        <end position="151"/>
    </location>
</feature>
<keyword evidence="1" id="KW-0812">Transmembrane</keyword>
<comment type="caution">
    <text evidence="2">The sequence shown here is derived from an EMBL/GenBank/DDBJ whole genome shotgun (WGS) entry which is preliminary data.</text>
</comment>
<sequence length="156" mass="16866">MTEPGTAREALIVEAIGDVAKLLDRVEAVAAAMQDAGGAFQQARLDLSEQVTDFERRMKATTEFAKTEVVKHLAARTEDVARRSIDQQSRAMADAVRLAFGIEVGAAMQRLQATFQPLLERGRRRRDTWLTHAAAAGAAAAATWVLAVYVVPCSLG</sequence>
<evidence type="ECO:0000256" key="1">
    <source>
        <dbReference type="SAM" id="Phobius"/>
    </source>
</evidence>